<dbReference type="InterPro" id="IPR044878">
    <property type="entry name" value="UbiA_sf"/>
</dbReference>
<dbReference type="eggNOG" id="KOG1380">
    <property type="taxonomic scope" value="Eukaryota"/>
</dbReference>
<keyword evidence="5 12" id="KW-0812">Transmembrane</keyword>
<dbReference type="RefSeq" id="XP_013020751.1">
    <property type="nucleotide sequence ID" value="XM_013165297.1"/>
</dbReference>
<protein>
    <recommendedName>
        <fullName evidence="3">Protoheme IX farnesyltransferase, mitochondrial</fullName>
    </recommendedName>
    <alternativeName>
        <fullName evidence="11">Heme O synthase</fullName>
    </alternativeName>
</protein>
<evidence type="ECO:0000256" key="2">
    <source>
        <dbReference type="ARBA" id="ARBA00005985"/>
    </source>
</evidence>
<accession>S9PMM1</accession>
<keyword evidence="14" id="KW-1185">Reference proteome</keyword>
<organism evidence="13 14">
    <name type="scientific">Schizosaccharomyces octosporus (strain yFS286)</name>
    <name type="common">Fission yeast</name>
    <name type="synonym">Octosporomyces octosporus</name>
    <dbReference type="NCBI Taxonomy" id="483514"/>
    <lineage>
        <taxon>Eukaryota</taxon>
        <taxon>Fungi</taxon>
        <taxon>Dikarya</taxon>
        <taxon>Ascomycota</taxon>
        <taxon>Taphrinomycotina</taxon>
        <taxon>Schizosaccharomycetes</taxon>
        <taxon>Schizosaccharomycetales</taxon>
        <taxon>Schizosaccharomycetaceae</taxon>
        <taxon>Schizosaccharomyces</taxon>
    </lineage>
</organism>
<evidence type="ECO:0000256" key="10">
    <source>
        <dbReference type="ARBA" id="ARBA00023136"/>
    </source>
</evidence>
<evidence type="ECO:0000256" key="11">
    <source>
        <dbReference type="ARBA" id="ARBA00030253"/>
    </source>
</evidence>
<dbReference type="GO" id="GO:0006784">
    <property type="term" value="P:heme A biosynthetic process"/>
    <property type="evidence" value="ECO:0007669"/>
    <property type="project" value="EnsemblFungi"/>
</dbReference>
<evidence type="ECO:0000256" key="8">
    <source>
        <dbReference type="ARBA" id="ARBA00023128"/>
    </source>
</evidence>
<dbReference type="HAMAP" id="MF_00154">
    <property type="entry name" value="CyoE_CtaB"/>
    <property type="match status" value="1"/>
</dbReference>
<evidence type="ECO:0000256" key="12">
    <source>
        <dbReference type="SAM" id="Phobius"/>
    </source>
</evidence>
<keyword evidence="6" id="KW-0809">Transit peptide</keyword>
<feature type="transmembrane region" description="Helical" evidence="12">
    <location>
        <begin position="208"/>
        <end position="226"/>
    </location>
</feature>
<dbReference type="GO" id="GO:0031966">
    <property type="term" value="C:mitochondrial membrane"/>
    <property type="evidence" value="ECO:0007669"/>
    <property type="project" value="UniProtKB-SubCell"/>
</dbReference>
<dbReference type="EMBL" id="KE503208">
    <property type="protein sequence ID" value="EPX70501.1"/>
    <property type="molecule type" value="Genomic_DNA"/>
</dbReference>
<keyword evidence="7 12" id="KW-1133">Transmembrane helix</keyword>
<keyword evidence="4" id="KW-0808">Transferase</keyword>
<dbReference type="GeneID" id="25033667"/>
<keyword evidence="9" id="KW-0350">Heme biosynthesis</keyword>
<dbReference type="Proteomes" id="UP000016088">
    <property type="component" value="Unassembled WGS sequence"/>
</dbReference>
<evidence type="ECO:0000256" key="7">
    <source>
        <dbReference type="ARBA" id="ARBA00022989"/>
    </source>
</evidence>
<dbReference type="InterPro" id="IPR000537">
    <property type="entry name" value="UbiA_prenyltransferase"/>
</dbReference>
<keyword evidence="10 12" id="KW-0472">Membrane</keyword>
<dbReference type="HOGENOM" id="CLU_029631_3_2_1"/>
<keyword evidence="8" id="KW-0496">Mitochondrion</keyword>
<dbReference type="OrthoDB" id="5211at2759"/>
<dbReference type="InterPro" id="IPR030470">
    <property type="entry name" value="UbiA_prenylTrfase_CS"/>
</dbReference>
<dbReference type="AlphaFoldDB" id="S9PMM1"/>
<dbReference type="OMA" id="HFWAIGW"/>
<gene>
    <name evidence="13" type="ORF">SOCG_04705</name>
</gene>
<evidence type="ECO:0000256" key="3">
    <source>
        <dbReference type="ARBA" id="ARBA00016335"/>
    </source>
</evidence>
<dbReference type="PANTHER" id="PTHR43448:SF2">
    <property type="entry name" value="PROTOHEME IX FARNESYLTRANSFERASE, MITOCHONDRIAL"/>
    <property type="match status" value="1"/>
</dbReference>
<name>S9PMM1_SCHOY</name>
<dbReference type="PROSITE" id="PS00943">
    <property type="entry name" value="UBIA"/>
    <property type="match status" value="1"/>
</dbReference>
<evidence type="ECO:0000313" key="14">
    <source>
        <dbReference type="Proteomes" id="UP000016088"/>
    </source>
</evidence>
<dbReference type="Pfam" id="PF01040">
    <property type="entry name" value="UbiA"/>
    <property type="match status" value="1"/>
</dbReference>
<evidence type="ECO:0000256" key="6">
    <source>
        <dbReference type="ARBA" id="ARBA00022946"/>
    </source>
</evidence>
<feature type="transmembrane region" description="Helical" evidence="12">
    <location>
        <begin position="232"/>
        <end position="249"/>
    </location>
</feature>
<dbReference type="FunFam" id="1.10.357.140:FF:000004">
    <property type="entry name" value="Protoheme IX farnesyltransferase, mitochondrial"/>
    <property type="match status" value="1"/>
</dbReference>
<dbReference type="PANTHER" id="PTHR43448">
    <property type="entry name" value="PROTOHEME IX FARNESYLTRANSFERASE, MITOCHONDRIAL"/>
    <property type="match status" value="1"/>
</dbReference>
<reference evidence="13 14" key="1">
    <citation type="journal article" date="2011" name="Science">
        <title>Comparative functional genomics of the fission yeasts.</title>
        <authorList>
            <person name="Rhind N."/>
            <person name="Chen Z."/>
            <person name="Yassour M."/>
            <person name="Thompson D.A."/>
            <person name="Haas B.J."/>
            <person name="Habib N."/>
            <person name="Wapinski I."/>
            <person name="Roy S."/>
            <person name="Lin M.F."/>
            <person name="Heiman D.I."/>
            <person name="Young S.K."/>
            <person name="Furuya K."/>
            <person name="Guo Y."/>
            <person name="Pidoux A."/>
            <person name="Chen H.M."/>
            <person name="Robbertse B."/>
            <person name="Goldberg J.M."/>
            <person name="Aoki K."/>
            <person name="Bayne E.H."/>
            <person name="Berlin A.M."/>
            <person name="Desjardins C.A."/>
            <person name="Dobbs E."/>
            <person name="Dukaj L."/>
            <person name="Fan L."/>
            <person name="FitzGerald M.G."/>
            <person name="French C."/>
            <person name="Gujja S."/>
            <person name="Hansen K."/>
            <person name="Keifenheim D."/>
            <person name="Levin J.Z."/>
            <person name="Mosher R.A."/>
            <person name="Mueller C.A."/>
            <person name="Pfiffner J."/>
            <person name="Priest M."/>
            <person name="Russ C."/>
            <person name="Smialowska A."/>
            <person name="Swoboda P."/>
            <person name="Sykes S.M."/>
            <person name="Vaughn M."/>
            <person name="Vengrova S."/>
            <person name="Yoder R."/>
            <person name="Zeng Q."/>
            <person name="Allshire R."/>
            <person name="Baulcombe D."/>
            <person name="Birren B.W."/>
            <person name="Brown W."/>
            <person name="Ekwall K."/>
            <person name="Kellis M."/>
            <person name="Leatherwood J."/>
            <person name="Levin H."/>
            <person name="Margalit H."/>
            <person name="Martienssen R."/>
            <person name="Nieduszynski C.A."/>
            <person name="Spatafora J.W."/>
            <person name="Friedman N."/>
            <person name="Dalgaard J.Z."/>
            <person name="Baumann P."/>
            <person name="Niki H."/>
            <person name="Regev A."/>
            <person name="Nusbaum C."/>
        </authorList>
    </citation>
    <scope>NUCLEOTIDE SEQUENCE [LARGE SCALE GENOMIC DNA]</scope>
    <source>
        <strain evidence="14">yFS286</strain>
    </source>
</reference>
<dbReference type="NCBIfam" id="TIGR01473">
    <property type="entry name" value="cyoE_ctaB"/>
    <property type="match status" value="1"/>
</dbReference>
<comment type="similarity">
    <text evidence="2">Belongs to the UbiA prenyltransferase family.</text>
</comment>
<evidence type="ECO:0000256" key="4">
    <source>
        <dbReference type="ARBA" id="ARBA00022679"/>
    </source>
</evidence>
<dbReference type="VEuPathDB" id="FungiDB:SOCG_04705"/>
<evidence type="ECO:0000256" key="5">
    <source>
        <dbReference type="ARBA" id="ARBA00022692"/>
    </source>
</evidence>
<proteinExistence type="inferred from homology"/>
<comment type="subcellular location">
    <subcellularLocation>
        <location evidence="1">Mitochondrion membrane</location>
        <topology evidence="1">Multi-pass membrane protein</topology>
    </subcellularLocation>
</comment>
<dbReference type="InterPro" id="IPR006369">
    <property type="entry name" value="Protohaem_IX_farnesylTrfase"/>
</dbReference>
<dbReference type="GO" id="GO:0008495">
    <property type="term" value="F:protoheme IX farnesyltransferase activity"/>
    <property type="evidence" value="ECO:0007669"/>
    <property type="project" value="InterPro"/>
</dbReference>
<feature type="transmembrane region" description="Helical" evidence="12">
    <location>
        <begin position="185"/>
        <end position="201"/>
    </location>
</feature>
<evidence type="ECO:0000256" key="9">
    <source>
        <dbReference type="ARBA" id="ARBA00023133"/>
    </source>
</evidence>
<feature type="transmembrane region" description="Helical" evidence="12">
    <location>
        <begin position="338"/>
        <end position="358"/>
    </location>
</feature>
<evidence type="ECO:0000313" key="13">
    <source>
        <dbReference type="EMBL" id="EPX70501.1"/>
    </source>
</evidence>
<sequence>MLNSFSHWPYKSCFSARSSWRRFFSQNVVPVKPLSRSFFLKKNFRYDSVPFSPPSSPDPQVLNFLQKRIQSAPRFPKPSALLELGKPRLTILVVLTTMSSYALAPYPGLSFGTLVWLTMGTALCSVSANAFNQCMEPTLDCQMARTRGRPIPRGAVRPEYGWLFASTTGILGTSMSFLVNPTVGWLGLANIVLYMGVYTPLKRISILNTWVGSVVGALPPLMGWAACSGGDLSHAGAFFTAAILFAWQFPHFNAFSTMVADDYKRCGYQMASWKRPALNARVALRYSLLFLPLSYGFVWSGIVNPSYMVGASAANLYLIAKSWQFYRNPHKTNARSLFFASLLHLPLIFILTLGSHMYKVWKDSERMEPANTSPGD</sequence>
<dbReference type="CDD" id="cd13957">
    <property type="entry name" value="PT_UbiA_Cox10"/>
    <property type="match status" value="1"/>
</dbReference>
<dbReference type="Gene3D" id="1.10.357.140">
    <property type="entry name" value="UbiA prenyltransferase"/>
    <property type="match status" value="1"/>
</dbReference>
<evidence type="ECO:0000256" key="1">
    <source>
        <dbReference type="ARBA" id="ARBA00004225"/>
    </source>
</evidence>
<feature type="transmembrane region" description="Helical" evidence="12">
    <location>
        <begin position="283"/>
        <end position="302"/>
    </location>
</feature>